<dbReference type="PANTHER" id="PTHR43712:SF16">
    <property type="entry name" value="O-METHYLTRANSFERASE ELCB"/>
    <property type="match status" value="1"/>
</dbReference>
<dbReference type="SUPFAM" id="SSF53335">
    <property type="entry name" value="S-adenosyl-L-methionine-dependent methyltransferases"/>
    <property type="match status" value="1"/>
</dbReference>
<keyword evidence="3" id="KW-0949">S-adenosyl-L-methionine</keyword>
<evidence type="ECO:0000259" key="5">
    <source>
        <dbReference type="Pfam" id="PF00891"/>
    </source>
</evidence>
<organism evidence="6 7">
    <name type="scientific">Neohortaea acidophila</name>
    <dbReference type="NCBI Taxonomy" id="245834"/>
    <lineage>
        <taxon>Eukaryota</taxon>
        <taxon>Fungi</taxon>
        <taxon>Dikarya</taxon>
        <taxon>Ascomycota</taxon>
        <taxon>Pezizomycotina</taxon>
        <taxon>Dothideomycetes</taxon>
        <taxon>Dothideomycetidae</taxon>
        <taxon>Mycosphaerellales</taxon>
        <taxon>Teratosphaeriaceae</taxon>
        <taxon>Neohortaea</taxon>
    </lineage>
</organism>
<evidence type="ECO:0000313" key="6">
    <source>
        <dbReference type="EMBL" id="KAF2478785.1"/>
    </source>
</evidence>
<accession>A0A6A6PFR0</accession>
<dbReference type="Proteomes" id="UP000799767">
    <property type="component" value="Unassembled WGS sequence"/>
</dbReference>
<evidence type="ECO:0000256" key="2">
    <source>
        <dbReference type="ARBA" id="ARBA00022679"/>
    </source>
</evidence>
<protein>
    <submittedName>
        <fullName evidence="6">O-methyltransferase-domain-containing protein</fullName>
    </submittedName>
</protein>
<evidence type="ECO:0000256" key="3">
    <source>
        <dbReference type="ARBA" id="ARBA00022691"/>
    </source>
</evidence>
<dbReference type="Gene3D" id="3.40.50.150">
    <property type="entry name" value="Vaccinia Virus protein VP39"/>
    <property type="match status" value="1"/>
</dbReference>
<dbReference type="GeneID" id="54479292"/>
<dbReference type="InterPro" id="IPR029063">
    <property type="entry name" value="SAM-dependent_MTases_sf"/>
</dbReference>
<dbReference type="AlphaFoldDB" id="A0A6A6PFR0"/>
<gene>
    <name evidence="6" type="ORF">BDY17DRAFT_356851</name>
</gene>
<evidence type="ECO:0000256" key="4">
    <source>
        <dbReference type="SAM" id="Coils"/>
    </source>
</evidence>
<feature type="coiled-coil region" evidence="4">
    <location>
        <begin position="46"/>
        <end position="73"/>
    </location>
</feature>
<dbReference type="PROSITE" id="PS51683">
    <property type="entry name" value="SAM_OMT_II"/>
    <property type="match status" value="1"/>
</dbReference>
<dbReference type="OrthoDB" id="1606438at2759"/>
<keyword evidence="1 6" id="KW-0489">Methyltransferase</keyword>
<dbReference type="Pfam" id="PF00891">
    <property type="entry name" value="Methyltransf_2"/>
    <property type="match status" value="1"/>
</dbReference>
<dbReference type="SUPFAM" id="SSF46785">
    <property type="entry name" value="Winged helix' DNA-binding domain"/>
    <property type="match status" value="1"/>
</dbReference>
<dbReference type="InterPro" id="IPR001077">
    <property type="entry name" value="COMT_C"/>
</dbReference>
<name>A0A6A6PFR0_9PEZI</name>
<dbReference type="InterPro" id="IPR016461">
    <property type="entry name" value="COMT-like"/>
</dbReference>
<dbReference type="Gene3D" id="1.10.10.10">
    <property type="entry name" value="Winged helix-like DNA-binding domain superfamily/Winged helix DNA-binding domain"/>
    <property type="match status" value="1"/>
</dbReference>
<feature type="domain" description="O-methyltransferase C-terminal" evidence="5">
    <location>
        <begin position="207"/>
        <end position="393"/>
    </location>
</feature>
<dbReference type="InterPro" id="IPR036388">
    <property type="entry name" value="WH-like_DNA-bd_sf"/>
</dbReference>
<dbReference type="InterPro" id="IPR036390">
    <property type="entry name" value="WH_DNA-bd_sf"/>
</dbReference>
<dbReference type="PANTHER" id="PTHR43712">
    <property type="entry name" value="PUTATIVE (AFU_ORTHOLOGUE AFUA_4G14580)-RELATED"/>
    <property type="match status" value="1"/>
</dbReference>
<dbReference type="RefSeq" id="XP_033585355.1">
    <property type="nucleotide sequence ID" value="XM_033738290.1"/>
</dbReference>
<keyword evidence="4" id="KW-0175">Coiled coil</keyword>
<dbReference type="GO" id="GO:0032259">
    <property type="term" value="P:methylation"/>
    <property type="evidence" value="ECO:0007669"/>
    <property type="project" value="UniProtKB-KW"/>
</dbReference>
<evidence type="ECO:0000256" key="1">
    <source>
        <dbReference type="ARBA" id="ARBA00022603"/>
    </source>
</evidence>
<keyword evidence="2 6" id="KW-0808">Transferase</keyword>
<evidence type="ECO:0000313" key="7">
    <source>
        <dbReference type="Proteomes" id="UP000799767"/>
    </source>
</evidence>
<dbReference type="GO" id="GO:0008171">
    <property type="term" value="F:O-methyltransferase activity"/>
    <property type="evidence" value="ECO:0007669"/>
    <property type="project" value="InterPro"/>
</dbReference>
<keyword evidence="7" id="KW-1185">Reference proteome</keyword>
<reference evidence="6" key="1">
    <citation type="journal article" date="2020" name="Stud. Mycol.">
        <title>101 Dothideomycetes genomes: a test case for predicting lifestyles and emergence of pathogens.</title>
        <authorList>
            <person name="Haridas S."/>
            <person name="Albert R."/>
            <person name="Binder M."/>
            <person name="Bloem J."/>
            <person name="Labutti K."/>
            <person name="Salamov A."/>
            <person name="Andreopoulos B."/>
            <person name="Baker S."/>
            <person name="Barry K."/>
            <person name="Bills G."/>
            <person name="Bluhm B."/>
            <person name="Cannon C."/>
            <person name="Castanera R."/>
            <person name="Culley D."/>
            <person name="Daum C."/>
            <person name="Ezra D."/>
            <person name="Gonzalez J."/>
            <person name="Henrissat B."/>
            <person name="Kuo A."/>
            <person name="Liang C."/>
            <person name="Lipzen A."/>
            <person name="Lutzoni F."/>
            <person name="Magnuson J."/>
            <person name="Mondo S."/>
            <person name="Nolan M."/>
            <person name="Ohm R."/>
            <person name="Pangilinan J."/>
            <person name="Park H.-J."/>
            <person name="Ramirez L."/>
            <person name="Alfaro M."/>
            <person name="Sun H."/>
            <person name="Tritt A."/>
            <person name="Yoshinaga Y."/>
            <person name="Zwiers L.-H."/>
            <person name="Turgeon B."/>
            <person name="Goodwin S."/>
            <person name="Spatafora J."/>
            <person name="Crous P."/>
            <person name="Grigoriev I."/>
        </authorList>
    </citation>
    <scope>NUCLEOTIDE SEQUENCE</scope>
    <source>
        <strain evidence="6">CBS 113389</strain>
    </source>
</reference>
<dbReference type="EMBL" id="MU001643">
    <property type="protein sequence ID" value="KAF2478785.1"/>
    <property type="molecule type" value="Genomic_DNA"/>
</dbReference>
<sequence>MGFEEKSLVELAKIISDRAGTLEKYLDEHKLPQPTLLPSGSEDDYLQKGSKEIKAVRDELRDATKQLEALATGTPLRAFDVCLVDMHVPAAHHLLAKYAIPKHVPQEGSISYSELAEKSGLHEDRLRRLLAFEQTNYIFTASGPDRVSHTAVSKYLSTEIGFAGMSHMLDECYTSLSRVGDAWDKWPNSQSPLQTGYQIAYNTDKDPFTHWAESAPWRAARFGQAMQFVTGITMESVFDFDWASLGAATVVDVGGSNGHKSIAIARAAPQITCVVQDLEVTVKAAPALPPDVADRVSFEVHDMFTPQKRTQADVFFYARVFHDWPDHECRRILEQLVPSMKRGARLVFDEVVKVPSSEANFVEQKMPYALDMHMMQMLNARERSLQEWKTLVHDGSKGQLVLEKATSGMVSFIKSAST</sequence>
<proteinExistence type="predicted"/>
<dbReference type="CDD" id="cd02440">
    <property type="entry name" value="AdoMet_MTases"/>
    <property type="match status" value="1"/>
</dbReference>